<dbReference type="GO" id="GO:0005737">
    <property type="term" value="C:cytoplasm"/>
    <property type="evidence" value="ECO:0007669"/>
    <property type="project" value="UniProtKB-SubCell"/>
</dbReference>
<dbReference type="Pfam" id="PF00762">
    <property type="entry name" value="Ferrochelatase"/>
    <property type="match status" value="1"/>
</dbReference>
<keyword evidence="3 6" id="KW-0456">Lyase</keyword>
<evidence type="ECO:0000256" key="7">
    <source>
        <dbReference type="RuleBase" id="RU000607"/>
    </source>
</evidence>
<organism evidence="8 9">
    <name type="scientific">Fimbriimonas ginsengisoli Gsoil 348</name>
    <dbReference type="NCBI Taxonomy" id="661478"/>
    <lineage>
        <taxon>Bacteria</taxon>
        <taxon>Bacillati</taxon>
        <taxon>Armatimonadota</taxon>
        <taxon>Fimbriimonadia</taxon>
        <taxon>Fimbriimonadales</taxon>
        <taxon>Fimbriimonadaceae</taxon>
        <taxon>Fimbriimonas</taxon>
    </lineage>
</organism>
<dbReference type="KEGG" id="fgi:OP10G_0943"/>
<accession>A0A068NLE9</accession>
<dbReference type="InterPro" id="IPR033659">
    <property type="entry name" value="Ferrochelatase_N"/>
</dbReference>
<feature type="binding site" evidence="6">
    <location>
        <position position="177"/>
    </location>
    <ligand>
        <name>Fe(2+)</name>
        <dbReference type="ChEBI" id="CHEBI:29033"/>
    </ligand>
</feature>
<name>A0A068NLE9_FIMGI</name>
<sequence length="302" mass="33278">MKPLGLLVMHYGTPASIEEVLPYYTHIRRGRPPTPEALQDLIDRYEAIGGPSPLTEISRRQAEAILAGLHRRGVDAKLYVGTKHAPPFVADAVNQMAEDGIDHAVGLVLAPHFSTFSIAAYRNYALTARDKVRPEMRIDIVERWGTLPELIDALADRVRHEMDGWDPDETLVIFSAHSLPEKIVAAGDPYQEELLETSRLVAERADVPHWTFAFQSASNTGEPWLGPDILEVIEENAPKYKNIVACTVGFVSDHLEVLFDLGIEARDKSAELGLNFRRAATINDDPAVMDALAGLVSQAAQA</sequence>
<dbReference type="GO" id="GO:0004325">
    <property type="term" value="F:ferrochelatase activity"/>
    <property type="evidence" value="ECO:0007669"/>
    <property type="project" value="UniProtKB-UniRule"/>
</dbReference>
<dbReference type="GO" id="GO:0006783">
    <property type="term" value="P:heme biosynthetic process"/>
    <property type="evidence" value="ECO:0007669"/>
    <property type="project" value="UniProtKB-UniRule"/>
</dbReference>
<evidence type="ECO:0000256" key="1">
    <source>
        <dbReference type="ARBA" id="ARBA00023004"/>
    </source>
</evidence>
<comment type="pathway">
    <text evidence="6 7">Porphyrin-containing compound metabolism; protoheme biosynthesis; protoheme from protoporphyrin-IX: step 1/1.</text>
</comment>
<dbReference type="UniPathway" id="UPA00252">
    <property type="reaction ID" value="UER00325"/>
</dbReference>
<comment type="catalytic activity">
    <reaction evidence="5">
        <text>Fe-coproporphyrin III + 2 H(+) = coproporphyrin III + Fe(2+)</text>
        <dbReference type="Rhea" id="RHEA:49572"/>
        <dbReference type="ChEBI" id="CHEBI:15378"/>
        <dbReference type="ChEBI" id="CHEBI:29033"/>
        <dbReference type="ChEBI" id="CHEBI:68438"/>
        <dbReference type="ChEBI" id="CHEBI:131725"/>
        <dbReference type="EC" id="4.99.1.9"/>
    </reaction>
    <physiologicalReaction direction="right-to-left" evidence="5">
        <dbReference type="Rhea" id="RHEA:49574"/>
    </physiologicalReaction>
</comment>
<keyword evidence="9" id="KW-1185">Reference proteome</keyword>
<comment type="similarity">
    <text evidence="6 7">Belongs to the ferrochelatase family.</text>
</comment>
<comment type="subcellular location">
    <subcellularLocation>
        <location evidence="6 7">Cytoplasm</location>
    </subcellularLocation>
</comment>
<gene>
    <name evidence="6" type="primary">hemH</name>
    <name evidence="8" type="ORF">OP10G_0943</name>
</gene>
<evidence type="ECO:0000256" key="2">
    <source>
        <dbReference type="ARBA" id="ARBA00023133"/>
    </source>
</evidence>
<keyword evidence="4 6" id="KW-0627">Porphyrin biosynthesis</keyword>
<dbReference type="PROSITE" id="PS00534">
    <property type="entry name" value="FERROCHELATASE"/>
    <property type="match status" value="1"/>
</dbReference>
<dbReference type="RefSeq" id="WP_025227045.1">
    <property type="nucleotide sequence ID" value="NZ_CP007139.1"/>
</dbReference>
<dbReference type="Gene3D" id="3.40.50.1400">
    <property type="match status" value="2"/>
</dbReference>
<keyword evidence="2 6" id="KW-0350">Heme biosynthesis</keyword>
<dbReference type="SUPFAM" id="SSF53800">
    <property type="entry name" value="Chelatase"/>
    <property type="match status" value="1"/>
</dbReference>
<keyword evidence="1 6" id="KW-0408">Iron</keyword>
<dbReference type="HAMAP" id="MF_00323">
    <property type="entry name" value="Ferrochelatase"/>
    <property type="match status" value="1"/>
</dbReference>
<dbReference type="InterPro" id="IPR019772">
    <property type="entry name" value="Ferrochelatase_AS"/>
</dbReference>
<comment type="catalytic activity">
    <reaction evidence="6 7">
        <text>heme b + 2 H(+) = protoporphyrin IX + Fe(2+)</text>
        <dbReference type="Rhea" id="RHEA:22584"/>
        <dbReference type="ChEBI" id="CHEBI:15378"/>
        <dbReference type="ChEBI" id="CHEBI:29033"/>
        <dbReference type="ChEBI" id="CHEBI:57306"/>
        <dbReference type="ChEBI" id="CHEBI:60344"/>
        <dbReference type="EC" id="4.98.1.1"/>
    </reaction>
</comment>
<dbReference type="CDD" id="cd00419">
    <property type="entry name" value="Ferrochelatase_C"/>
    <property type="match status" value="1"/>
</dbReference>
<reference evidence="8 9" key="1">
    <citation type="journal article" date="2014" name="PLoS ONE">
        <title>The first complete genome sequence of the class fimbriimonadia in the phylum armatimonadetes.</title>
        <authorList>
            <person name="Hu Z.Y."/>
            <person name="Wang Y.Z."/>
            <person name="Im W.T."/>
            <person name="Wang S.Y."/>
            <person name="Zhao G.P."/>
            <person name="Zheng H.J."/>
            <person name="Quan Z.X."/>
        </authorList>
    </citation>
    <scope>NUCLEOTIDE SEQUENCE [LARGE SCALE GENOMIC DNA]</scope>
    <source>
        <strain evidence="8">Gsoil 348</strain>
    </source>
</reference>
<feature type="binding site" evidence="6">
    <location>
        <position position="256"/>
    </location>
    <ligand>
        <name>Fe(2+)</name>
        <dbReference type="ChEBI" id="CHEBI:29033"/>
    </ligand>
</feature>
<dbReference type="PANTHER" id="PTHR11108">
    <property type="entry name" value="FERROCHELATASE"/>
    <property type="match status" value="1"/>
</dbReference>
<dbReference type="OrthoDB" id="9776380at2"/>
<dbReference type="HOGENOM" id="CLU_018884_2_1_0"/>
<keyword evidence="6" id="KW-0479">Metal-binding</keyword>
<protein>
    <recommendedName>
        <fullName evidence="6 7">Ferrochelatase</fullName>
        <ecNumber evidence="6 7">4.98.1.1</ecNumber>
    </recommendedName>
    <alternativeName>
        <fullName evidence="6">Heme synthase</fullName>
    </alternativeName>
    <alternativeName>
        <fullName evidence="6">Protoheme ferro-lyase</fullName>
    </alternativeName>
</protein>
<dbReference type="CDD" id="cd03411">
    <property type="entry name" value="Ferrochelatase_N"/>
    <property type="match status" value="1"/>
</dbReference>
<dbReference type="PANTHER" id="PTHR11108:SF1">
    <property type="entry name" value="FERROCHELATASE, MITOCHONDRIAL"/>
    <property type="match status" value="1"/>
</dbReference>
<dbReference type="Proteomes" id="UP000027982">
    <property type="component" value="Chromosome"/>
</dbReference>
<dbReference type="InterPro" id="IPR001015">
    <property type="entry name" value="Ferrochelatase"/>
</dbReference>
<evidence type="ECO:0000256" key="3">
    <source>
        <dbReference type="ARBA" id="ARBA00023239"/>
    </source>
</evidence>
<evidence type="ECO:0000256" key="4">
    <source>
        <dbReference type="ARBA" id="ARBA00023244"/>
    </source>
</evidence>
<keyword evidence="6 7" id="KW-0963">Cytoplasm</keyword>
<dbReference type="GO" id="GO:0046872">
    <property type="term" value="F:metal ion binding"/>
    <property type="evidence" value="ECO:0007669"/>
    <property type="project" value="UniProtKB-KW"/>
</dbReference>
<dbReference type="EC" id="4.98.1.1" evidence="6 7"/>
<dbReference type="EMBL" id="CP007139">
    <property type="protein sequence ID" value="AIE84311.1"/>
    <property type="molecule type" value="Genomic_DNA"/>
</dbReference>
<dbReference type="eggNOG" id="COG0276">
    <property type="taxonomic scope" value="Bacteria"/>
</dbReference>
<dbReference type="NCBIfam" id="TIGR00109">
    <property type="entry name" value="hemH"/>
    <property type="match status" value="1"/>
</dbReference>
<dbReference type="STRING" id="661478.OP10G_0943"/>
<dbReference type="InterPro" id="IPR033644">
    <property type="entry name" value="Ferrochelatase_C"/>
</dbReference>
<evidence type="ECO:0000313" key="9">
    <source>
        <dbReference type="Proteomes" id="UP000027982"/>
    </source>
</evidence>
<evidence type="ECO:0000256" key="5">
    <source>
        <dbReference type="ARBA" id="ARBA00024536"/>
    </source>
</evidence>
<evidence type="ECO:0000313" key="8">
    <source>
        <dbReference type="EMBL" id="AIE84311.1"/>
    </source>
</evidence>
<comment type="function">
    <text evidence="6 7">Catalyzes the ferrous insertion into protoporphyrin IX.</text>
</comment>
<proteinExistence type="inferred from homology"/>
<evidence type="ECO:0000256" key="6">
    <source>
        <dbReference type="HAMAP-Rule" id="MF_00323"/>
    </source>
</evidence>
<dbReference type="AlphaFoldDB" id="A0A068NLE9"/>